<feature type="region of interest" description="Disordered" evidence="1">
    <location>
        <begin position="1"/>
        <end position="34"/>
    </location>
</feature>
<dbReference type="PANTHER" id="PTHR32428">
    <property type="entry name" value="TARGET OF RAPAMYCIN COMPLEX 2 SUBUNIT BIT61-RELATED"/>
    <property type="match status" value="1"/>
</dbReference>
<feature type="region of interest" description="Disordered" evidence="1">
    <location>
        <begin position="453"/>
        <end position="472"/>
    </location>
</feature>
<sequence length="472" mass="51153">MAREATASPTPGMAASASQPGKGHPSPSKASSIRTYDSKLVSREMHRLGNLAHLPALSPSLSNAPSTASVNMVSSSASSTLNASGESPWNSLNVEVLPLFNGERLRIAIEDLNALVKRHIQGAVSLSPSKALATLEYDASELIAAGMVTLNAKLAGVEDEKLVSRVVEVWGFFWDQVLPYVEGALLPLQTDPLLSSLYRVPKTHKATSPATPNGKGSMSSMMLHATPQIDVRTLALHSFRDSIILPAFPRLYARLTMPREEMIGESPIVQMPRLQQMLLVLVSQHPSRPISFSLTSSTPQLTPGENAVQHLLRAVRAPLIDHTHHTRHSTRTGTPSFLSAGLPRDRRGRIAQKHDRHGSAGQLRIIPGAPSEADRGVFDEDGGETPRMAAGMPDPREREKEFLESLRSPDPEDAHAGMGSWAHVFGPEETNLVEEVGGDEKLGLEQLQATVERMVGMKSSDTPITQDSRRRI</sequence>
<keyword evidence="3" id="KW-1185">Reference proteome</keyword>
<evidence type="ECO:0000313" key="2">
    <source>
        <dbReference type="EMBL" id="OCH90237.1"/>
    </source>
</evidence>
<dbReference type="GO" id="GO:0038203">
    <property type="term" value="P:TORC2 signaling"/>
    <property type="evidence" value="ECO:0007669"/>
    <property type="project" value="TreeGrafter"/>
</dbReference>
<dbReference type="Proteomes" id="UP000250043">
    <property type="component" value="Unassembled WGS sequence"/>
</dbReference>
<dbReference type="OrthoDB" id="2290221at2759"/>
<dbReference type="PANTHER" id="PTHR32428:SF2">
    <property type="entry name" value="TARGET OF RAPAMYCIN COMPLEX 2 SUBUNIT BIT61-RELATED"/>
    <property type="match status" value="1"/>
</dbReference>
<dbReference type="AlphaFoldDB" id="A0A8E2DKA3"/>
<dbReference type="EMBL" id="KV722408">
    <property type="protein sequence ID" value="OCH90237.1"/>
    <property type="molecule type" value="Genomic_DNA"/>
</dbReference>
<dbReference type="InterPro" id="IPR013745">
    <property type="entry name" value="Bit61/PRR5"/>
</dbReference>
<evidence type="ECO:0000256" key="1">
    <source>
        <dbReference type="SAM" id="MobiDB-lite"/>
    </source>
</evidence>
<reference evidence="2 3" key="1">
    <citation type="submission" date="2016-07" db="EMBL/GenBank/DDBJ databases">
        <title>Draft genome of the white-rot fungus Obba rivulosa 3A-2.</title>
        <authorList>
            <consortium name="DOE Joint Genome Institute"/>
            <person name="Miettinen O."/>
            <person name="Riley R."/>
            <person name="Acob R."/>
            <person name="Barry K."/>
            <person name="Cullen D."/>
            <person name="De Vries R."/>
            <person name="Hainaut M."/>
            <person name="Hatakka A."/>
            <person name="Henrissat B."/>
            <person name="Hilden K."/>
            <person name="Kuo R."/>
            <person name="Labutti K."/>
            <person name="Lipzen A."/>
            <person name="Makela M.R."/>
            <person name="Sandor L."/>
            <person name="Spatafora J.W."/>
            <person name="Grigoriev I.V."/>
            <person name="Hibbett D.S."/>
        </authorList>
    </citation>
    <scope>NUCLEOTIDE SEQUENCE [LARGE SCALE GENOMIC DNA]</scope>
    <source>
        <strain evidence="2 3">3A-2</strain>
    </source>
</reference>
<gene>
    <name evidence="2" type="ORF">OBBRIDRAFT_793478</name>
</gene>
<dbReference type="GO" id="GO:0031932">
    <property type="term" value="C:TORC2 complex"/>
    <property type="evidence" value="ECO:0007669"/>
    <property type="project" value="TreeGrafter"/>
</dbReference>
<accession>A0A8E2DKA3</accession>
<name>A0A8E2DKA3_9APHY</name>
<protein>
    <submittedName>
        <fullName evidence="2">HbrB-domain-containing protein</fullName>
    </submittedName>
</protein>
<evidence type="ECO:0000313" key="3">
    <source>
        <dbReference type="Proteomes" id="UP000250043"/>
    </source>
</evidence>
<dbReference type="Pfam" id="PF08539">
    <property type="entry name" value="HbrB"/>
    <property type="match status" value="1"/>
</dbReference>
<organism evidence="2 3">
    <name type="scientific">Obba rivulosa</name>
    <dbReference type="NCBI Taxonomy" id="1052685"/>
    <lineage>
        <taxon>Eukaryota</taxon>
        <taxon>Fungi</taxon>
        <taxon>Dikarya</taxon>
        <taxon>Basidiomycota</taxon>
        <taxon>Agaricomycotina</taxon>
        <taxon>Agaricomycetes</taxon>
        <taxon>Polyporales</taxon>
        <taxon>Gelatoporiaceae</taxon>
        <taxon>Obba</taxon>
    </lineage>
</organism>
<proteinExistence type="predicted"/>
<feature type="region of interest" description="Disordered" evidence="1">
    <location>
        <begin position="353"/>
        <end position="396"/>
    </location>
</feature>